<gene>
    <name evidence="2" type="ORF">EWM64_g2273</name>
</gene>
<keyword evidence="1" id="KW-0732">Signal</keyword>
<dbReference type="Proteomes" id="UP000298061">
    <property type="component" value="Unassembled WGS sequence"/>
</dbReference>
<organism evidence="2 3">
    <name type="scientific">Hericium alpestre</name>
    <dbReference type="NCBI Taxonomy" id="135208"/>
    <lineage>
        <taxon>Eukaryota</taxon>
        <taxon>Fungi</taxon>
        <taxon>Dikarya</taxon>
        <taxon>Basidiomycota</taxon>
        <taxon>Agaricomycotina</taxon>
        <taxon>Agaricomycetes</taxon>
        <taxon>Russulales</taxon>
        <taxon>Hericiaceae</taxon>
        <taxon>Hericium</taxon>
    </lineage>
</organism>
<keyword evidence="3" id="KW-1185">Reference proteome</keyword>
<evidence type="ECO:0000256" key="1">
    <source>
        <dbReference type="SAM" id="SignalP"/>
    </source>
</evidence>
<name>A0A4Z0A665_9AGAM</name>
<accession>A0A4Z0A665</accession>
<protein>
    <submittedName>
        <fullName evidence="2">Uncharacterized protein</fullName>
    </submittedName>
</protein>
<comment type="caution">
    <text evidence="2">The sequence shown here is derived from an EMBL/GenBank/DDBJ whole genome shotgun (WGS) entry which is preliminary data.</text>
</comment>
<sequence length="52" mass="5323">MRLSLAVVAAATLLPTVLGGPIAYGLCQTGAVSMDLTNAEVVLMGEAHLNRL</sequence>
<evidence type="ECO:0000313" key="2">
    <source>
        <dbReference type="EMBL" id="TFY81731.1"/>
    </source>
</evidence>
<evidence type="ECO:0000313" key="3">
    <source>
        <dbReference type="Proteomes" id="UP000298061"/>
    </source>
</evidence>
<dbReference type="AlphaFoldDB" id="A0A4Z0A665"/>
<feature type="signal peptide" evidence="1">
    <location>
        <begin position="1"/>
        <end position="19"/>
    </location>
</feature>
<reference evidence="2 3" key="1">
    <citation type="submission" date="2019-02" db="EMBL/GenBank/DDBJ databases">
        <title>Genome sequencing of the rare red list fungi Hericium alpestre (H. flagellum).</title>
        <authorList>
            <person name="Buettner E."/>
            <person name="Kellner H."/>
        </authorList>
    </citation>
    <scope>NUCLEOTIDE SEQUENCE [LARGE SCALE GENOMIC DNA]</scope>
    <source>
        <strain evidence="2 3">DSM 108284</strain>
    </source>
</reference>
<proteinExistence type="predicted"/>
<feature type="chain" id="PRO_5021472848" evidence="1">
    <location>
        <begin position="20"/>
        <end position="52"/>
    </location>
</feature>
<dbReference type="EMBL" id="SFCI01000179">
    <property type="protein sequence ID" value="TFY81731.1"/>
    <property type="molecule type" value="Genomic_DNA"/>
</dbReference>